<dbReference type="GO" id="GO:0000977">
    <property type="term" value="F:RNA polymerase II transcription regulatory region sequence-specific DNA binding"/>
    <property type="evidence" value="ECO:0007669"/>
    <property type="project" value="TreeGrafter"/>
</dbReference>
<dbReference type="GO" id="GO:0000981">
    <property type="term" value="F:DNA-binding transcription factor activity, RNA polymerase II-specific"/>
    <property type="evidence" value="ECO:0007669"/>
    <property type="project" value="TreeGrafter"/>
</dbReference>
<proteinExistence type="predicted"/>
<dbReference type="PANTHER" id="PTHR24379:SF133">
    <property type="entry name" value="ZFP617 PROTEIN-RELATED"/>
    <property type="match status" value="1"/>
</dbReference>
<feature type="domain" description="C2H2-type" evidence="6">
    <location>
        <begin position="70"/>
        <end position="97"/>
    </location>
</feature>
<gene>
    <name evidence="7" type="primary">Znf574_2</name>
    <name evidence="7" type="ORF">RHICYA_R16372</name>
</gene>
<evidence type="ECO:0000256" key="3">
    <source>
        <dbReference type="ARBA" id="ARBA00022771"/>
    </source>
</evidence>
<dbReference type="Gene3D" id="3.30.160.60">
    <property type="entry name" value="Classic Zinc Finger"/>
    <property type="match status" value="1"/>
</dbReference>
<evidence type="ECO:0000256" key="2">
    <source>
        <dbReference type="ARBA" id="ARBA00022737"/>
    </source>
</evidence>
<feature type="domain" description="C2H2-type" evidence="6">
    <location>
        <begin position="183"/>
        <end position="208"/>
    </location>
</feature>
<feature type="non-terminal residue" evidence="7">
    <location>
        <position position="208"/>
    </location>
</feature>
<dbReference type="GO" id="GO:0008270">
    <property type="term" value="F:zinc ion binding"/>
    <property type="evidence" value="ECO:0007669"/>
    <property type="project" value="UniProtKB-KW"/>
</dbReference>
<accession>A0A7L1NAU7</accession>
<keyword evidence="3 5" id="KW-0863">Zinc-finger</keyword>
<feature type="domain" description="C2H2-type" evidence="6">
    <location>
        <begin position="115"/>
        <end position="142"/>
    </location>
</feature>
<organism evidence="7 8">
    <name type="scientific">Rhinopomastus cyanomelas</name>
    <name type="common">Common scimitarbill</name>
    <dbReference type="NCBI Taxonomy" id="113115"/>
    <lineage>
        <taxon>Eukaryota</taxon>
        <taxon>Metazoa</taxon>
        <taxon>Chordata</taxon>
        <taxon>Craniata</taxon>
        <taxon>Vertebrata</taxon>
        <taxon>Euteleostomi</taxon>
        <taxon>Archelosauria</taxon>
        <taxon>Archosauria</taxon>
        <taxon>Dinosauria</taxon>
        <taxon>Saurischia</taxon>
        <taxon>Theropoda</taxon>
        <taxon>Coelurosauria</taxon>
        <taxon>Aves</taxon>
        <taxon>Neognathae</taxon>
        <taxon>Neoaves</taxon>
        <taxon>Telluraves</taxon>
        <taxon>Coraciimorphae</taxon>
        <taxon>Bucerotiformes</taxon>
        <taxon>Rhinopomastidae</taxon>
        <taxon>Rhinopomastus</taxon>
    </lineage>
</organism>
<dbReference type="OrthoDB" id="8922241at2759"/>
<dbReference type="GO" id="GO:0005634">
    <property type="term" value="C:nucleus"/>
    <property type="evidence" value="ECO:0007669"/>
    <property type="project" value="TreeGrafter"/>
</dbReference>
<protein>
    <submittedName>
        <fullName evidence="7">ZN574 protein</fullName>
    </submittedName>
</protein>
<keyword evidence="8" id="KW-1185">Reference proteome</keyword>
<dbReference type="PROSITE" id="PS50157">
    <property type="entry name" value="ZINC_FINGER_C2H2_2"/>
    <property type="match status" value="3"/>
</dbReference>
<feature type="non-terminal residue" evidence="7">
    <location>
        <position position="1"/>
    </location>
</feature>
<keyword evidence="1" id="KW-0479">Metal-binding</keyword>
<keyword evidence="2" id="KW-0677">Repeat</keyword>
<evidence type="ECO:0000256" key="1">
    <source>
        <dbReference type="ARBA" id="ARBA00022723"/>
    </source>
</evidence>
<evidence type="ECO:0000259" key="6">
    <source>
        <dbReference type="PROSITE" id="PS50157"/>
    </source>
</evidence>
<keyword evidence="4" id="KW-0862">Zinc</keyword>
<dbReference type="InterPro" id="IPR013087">
    <property type="entry name" value="Znf_C2H2_type"/>
</dbReference>
<comment type="caution">
    <text evidence="7">The sequence shown here is derived from an EMBL/GenBank/DDBJ whole genome shotgun (WGS) entry which is preliminary data.</text>
</comment>
<evidence type="ECO:0000256" key="4">
    <source>
        <dbReference type="ARBA" id="ARBA00022833"/>
    </source>
</evidence>
<dbReference type="AlphaFoldDB" id="A0A7L1NAU7"/>
<dbReference type="SUPFAM" id="SSF57667">
    <property type="entry name" value="beta-beta-alpha zinc fingers"/>
    <property type="match status" value="1"/>
</dbReference>
<dbReference type="InterPro" id="IPR036236">
    <property type="entry name" value="Znf_C2H2_sf"/>
</dbReference>
<dbReference type="PROSITE" id="PS00028">
    <property type="entry name" value="ZINC_FINGER_C2H2_1"/>
    <property type="match status" value="3"/>
</dbReference>
<dbReference type="Proteomes" id="UP000565785">
    <property type="component" value="Unassembled WGS sequence"/>
</dbReference>
<reference evidence="7 8" key="1">
    <citation type="submission" date="2019-09" db="EMBL/GenBank/DDBJ databases">
        <title>Bird 10,000 Genomes (B10K) Project - Family phase.</title>
        <authorList>
            <person name="Zhang G."/>
        </authorList>
    </citation>
    <scope>NUCLEOTIDE SEQUENCE [LARGE SCALE GENOMIC DNA]</scope>
    <source>
        <strain evidence="7">B10K-DU-002-35</strain>
        <tissue evidence="7">Muscle</tissue>
    </source>
</reference>
<dbReference type="PANTHER" id="PTHR24379">
    <property type="entry name" value="KRAB AND ZINC FINGER DOMAIN-CONTAINING"/>
    <property type="match status" value="1"/>
</dbReference>
<name>A0A7L1NAU7_RHICY</name>
<evidence type="ECO:0000313" key="8">
    <source>
        <dbReference type="Proteomes" id="UP000565785"/>
    </source>
</evidence>
<dbReference type="Pfam" id="PF13912">
    <property type="entry name" value="zf-C2H2_6"/>
    <property type="match status" value="1"/>
</dbReference>
<dbReference type="EMBL" id="VXBP01004135">
    <property type="protein sequence ID" value="NXN96286.1"/>
    <property type="molecule type" value="Genomic_DNA"/>
</dbReference>
<evidence type="ECO:0000313" key="7">
    <source>
        <dbReference type="EMBL" id="NXN96286.1"/>
    </source>
</evidence>
<dbReference type="SMART" id="SM00355">
    <property type="entry name" value="ZnF_C2H2"/>
    <property type="match status" value="4"/>
</dbReference>
<evidence type="ECO:0000256" key="5">
    <source>
        <dbReference type="PROSITE-ProRule" id="PRU00042"/>
    </source>
</evidence>
<sequence length="208" mass="23020">MSQHSPETLLLVEHRFVCSQCGHLSTSLEAALLHQQRHAPSQYEPQYELVALGSDETPAASPALVETSQYQCLECGQLLATPRHLLEHRELHTKLDGDPSAAPSNSSSLTSMIHYECLECKALFNSQDLWLSHRQSHRGAATSGPAQVDLEHSYQKLEDDDDQTSSQTGSQTGATNSVQLLLYECEQCLQLFQSPQDFLDHQAAHLLA</sequence>